<comment type="caution">
    <text evidence="2">The sequence shown here is derived from an EMBL/GenBank/DDBJ whole genome shotgun (WGS) entry which is preliminary data.</text>
</comment>
<gene>
    <name evidence="2" type="ORF">QQF64_005138</name>
</gene>
<accession>A0ABR3MKR0</accession>
<proteinExistence type="predicted"/>
<dbReference type="EMBL" id="JAYMGO010000012">
    <property type="protein sequence ID" value="KAL1264783.1"/>
    <property type="molecule type" value="Genomic_DNA"/>
</dbReference>
<name>A0ABR3MKR0_9TELE</name>
<keyword evidence="3" id="KW-1185">Reference proteome</keyword>
<evidence type="ECO:0000313" key="2">
    <source>
        <dbReference type="EMBL" id="KAL1264783.1"/>
    </source>
</evidence>
<reference evidence="2 3" key="1">
    <citation type="submission" date="2023-09" db="EMBL/GenBank/DDBJ databases">
        <authorList>
            <person name="Wang M."/>
        </authorList>
    </citation>
    <scope>NUCLEOTIDE SEQUENCE [LARGE SCALE GENOMIC DNA]</scope>
    <source>
        <strain evidence="2">GT-2023</strain>
        <tissue evidence="2">Liver</tissue>
    </source>
</reference>
<feature type="region of interest" description="Disordered" evidence="1">
    <location>
        <begin position="1"/>
        <end position="68"/>
    </location>
</feature>
<dbReference type="Proteomes" id="UP001558613">
    <property type="component" value="Unassembled WGS sequence"/>
</dbReference>
<protein>
    <submittedName>
        <fullName evidence="2">Uncharacterized protein</fullName>
    </submittedName>
</protein>
<sequence>MDDRKKDGWMDGKNGGKEGWMKDGTRENRWMTEKQRRVDGGKERRMERKKERRMERKKEMIQKKMDGWKENRWMIGKKKNGCMDE</sequence>
<evidence type="ECO:0000256" key="1">
    <source>
        <dbReference type="SAM" id="MobiDB-lite"/>
    </source>
</evidence>
<organism evidence="2 3">
    <name type="scientific">Cirrhinus molitorella</name>
    <name type="common">mud carp</name>
    <dbReference type="NCBI Taxonomy" id="172907"/>
    <lineage>
        <taxon>Eukaryota</taxon>
        <taxon>Metazoa</taxon>
        <taxon>Chordata</taxon>
        <taxon>Craniata</taxon>
        <taxon>Vertebrata</taxon>
        <taxon>Euteleostomi</taxon>
        <taxon>Actinopterygii</taxon>
        <taxon>Neopterygii</taxon>
        <taxon>Teleostei</taxon>
        <taxon>Ostariophysi</taxon>
        <taxon>Cypriniformes</taxon>
        <taxon>Cyprinidae</taxon>
        <taxon>Labeoninae</taxon>
        <taxon>Labeonini</taxon>
        <taxon>Cirrhinus</taxon>
    </lineage>
</organism>
<evidence type="ECO:0000313" key="3">
    <source>
        <dbReference type="Proteomes" id="UP001558613"/>
    </source>
</evidence>